<name>A0A0G0X9P0_UNCKA</name>
<keyword evidence="2 4" id="KW-1133">Transmembrane helix</keyword>
<evidence type="ECO:0000256" key="4">
    <source>
        <dbReference type="SAM" id="Phobius"/>
    </source>
</evidence>
<dbReference type="InterPro" id="IPR053160">
    <property type="entry name" value="MFS_DHA3_Transporter"/>
</dbReference>
<feature type="transmembrane region" description="Helical" evidence="4">
    <location>
        <begin position="281"/>
        <end position="314"/>
    </location>
</feature>
<dbReference type="InterPro" id="IPR036259">
    <property type="entry name" value="MFS_trans_sf"/>
</dbReference>
<dbReference type="PANTHER" id="PTHR23530:SF1">
    <property type="entry name" value="PERMEASE, MAJOR FACILITATOR SUPERFAMILY-RELATED"/>
    <property type="match status" value="1"/>
</dbReference>
<dbReference type="EMBL" id="LCCA01000022">
    <property type="protein sequence ID" value="KKS21709.1"/>
    <property type="molecule type" value="Genomic_DNA"/>
</dbReference>
<feature type="transmembrane region" description="Helical" evidence="4">
    <location>
        <begin position="248"/>
        <end position="269"/>
    </location>
</feature>
<dbReference type="STRING" id="1619103.UU80_C0022G0012"/>
<feature type="transmembrane region" description="Helical" evidence="4">
    <location>
        <begin position="45"/>
        <end position="68"/>
    </location>
</feature>
<dbReference type="InterPro" id="IPR011701">
    <property type="entry name" value="MFS"/>
</dbReference>
<dbReference type="SUPFAM" id="SSF103473">
    <property type="entry name" value="MFS general substrate transporter"/>
    <property type="match status" value="1"/>
</dbReference>
<feature type="transmembrane region" description="Helical" evidence="4">
    <location>
        <begin position="369"/>
        <end position="387"/>
    </location>
</feature>
<feature type="transmembrane region" description="Helical" evidence="4">
    <location>
        <begin position="98"/>
        <end position="121"/>
    </location>
</feature>
<sequence>MQLSHSITQKNIRLSYILTFINNSFFWFAPWLLFLLNYITFPQAAVLQSIGLLTTVISEVPTGALADLIGKKKTLHLAFLLTGTGEIIMAFSNSYPQFIISYIILNIGYSFYSGTMEAFTYDTLVANNEQAKYNKVVSRTEAYSNAGTAISSIAGGFLYTIWIGLPFLATGITKFIGLIVSFFIDEPRVDTEKLSIKNFIEQSGRGFQHLFDKKMIGFTILLLTFGIFHVATYEIIDDITVIDYGYTAKAIGVLYAAAVVIAIPSSLLYERISRKVEPVKIFYLGIIVLGLHYIFTPWIGVTMWTFLFLMRVLYSPLRNNALSEILNSSTDSRIRATTLSTYSMMRTIPFVLLAGYIGTVSERIGIRNFDALFFGLMLVLTIPQIILLTKNKFKPEQIVQNVPVTVK</sequence>
<feature type="transmembrane region" description="Helical" evidence="4">
    <location>
        <begin position="12"/>
        <end position="39"/>
    </location>
</feature>
<organism evidence="6 7">
    <name type="scientific">candidate division WWE3 bacterium GW2011_GWA1_41_8</name>
    <dbReference type="NCBI Taxonomy" id="1619103"/>
    <lineage>
        <taxon>Bacteria</taxon>
        <taxon>Katanobacteria</taxon>
    </lineage>
</organism>
<gene>
    <name evidence="6" type="ORF">UU80_C0022G0012</name>
</gene>
<keyword evidence="1 4" id="KW-0812">Transmembrane</keyword>
<feature type="domain" description="Major facilitator superfamily (MFS) profile" evidence="5">
    <location>
        <begin position="1"/>
        <end position="393"/>
    </location>
</feature>
<dbReference type="Pfam" id="PF07690">
    <property type="entry name" value="MFS_1"/>
    <property type="match status" value="1"/>
</dbReference>
<dbReference type="Gene3D" id="1.20.1250.20">
    <property type="entry name" value="MFS general substrate transporter like domains"/>
    <property type="match status" value="1"/>
</dbReference>
<dbReference type="PROSITE" id="PS50850">
    <property type="entry name" value="MFS"/>
    <property type="match status" value="1"/>
</dbReference>
<proteinExistence type="predicted"/>
<dbReference type="PANTHER" id="PTHR23530">
    <property type="entry name" value="TRANSPORT PROTEIN-RELATED"/>
    <property type="match status" value="1"/>
</dbReference>
<dbReference type="AlphaFoldDB" id="A0A0G0X9P0"/>
<evidence type="ECO:0000313" key="6">
    <source>
        <dbReference type="EMBL" id="KKS21709.1"/>
    </source>
</evidence>
<keyword evidence="3 4" id="KW-0472">Membrane</keyword>
<feature type="transmembrane region" description="Helical" evidence="4">
    <location>
        <begin position="215"/>
        <end position="236"/>
    </location>
</feature>
<protein>
    <recommendedName>
        <fullName evidence="5">Major facilitator superfamily (MFS) profile domain-containing protein</fullName>
    </recommendedName>
</protein>
<dbReference type="GO" id="GO:0022857">
    <property type="term" value="F:transmembrane transporter activity"/>
    <property type="evidence" value="ECO:0007669"/>
    <property type="project" value="InterPro"/>
</dbReference>
<evidence type="ECO:0000313" key="7">
    <source>
        <dbReference type="Proteomes" id="UP000034920"/>
    </source>
</evidence>
<dbReference type="Proteomes" id="UP000034920">
    <property type="component" value="Unassembled WGS sequence"/>
</dbReference>
<reference evidence="6 7" key="1">
    <citation type="journal article" date="2015" name="Nature">
        <title>rRNA introns, odd ribosomes, and small enigmatic genomes across a large radiation of phyla.</title>
        <authorList>
            <person name="Brown C.T."/>
            <person name="Hug L.A."/>
            <person name="Thomas B.C."/>
            <person name="Sharon I."/>
            <person name="Castelle C.J."/>
            <person name="Singh A."/>
            <person name="Wilkins M.J."/>
            <person name="Williams K.H."/>
            <person name="Banfield J.F."/>
        </authorList>
    </citation>
    <scope>NUCLEOTIDE SEQUENCE [LARGE SCALE GENOMIC DNA]</scope>
</reference>
<evidence type="ECO:0000256" key="3">
    <source>
        <dbReference type="ARBA" id="ARBA00023136"/>
    </source>
</evidence>
<evidence type="ECO:0000256" key="1">
    <source>
        <dbReference type="ARBA" id="ARBA00022692"/>
    </source>
</evidence>
<feature type="transmembrane region" description="Helical" evidence="4">
    <location>
        <begin position="334"/>
        <end position="357"/>
    </location>
</feature>
<evidence type="ECO:0000259" key="5">
    <source>
        <dbReference type="PROSITE" id="PS50850"/>
    </source>
</evidence>
<evidence type="ECO:0000256" key="2">
    <source>
        <dbReference type="ARBA" id="ARBA00022989"/>
    </source>
</evidence>
<accession>A0A0G0X9P0</accession>
<comment type="caution">
    <text evidence="6">The sequence shown here is derived from an EMBL/GenBank/DDBJ whole genome shotgun (WGS) entry which is preliminary data.</text>
</comment>
<feature type="transmembrane region" description="Helical" evidence="4">
    <location>
        <begin position="167"/>
        <end position="184"/>
    </location>
</feature>
<dbReference type="InterPro" id="IPR020846">
    <property type="entry name" value="MFS_dom"/>
</dbReference>